<organism evidence="2 3">
    <name type="scientific">Hydnum rufescens UP504</name>
    <dbReference type="NCBI Taxonomy" id="1448309"/>
    <lineage>
        <taxon>Eukaryota</taxon>
        <taxon>Fungi</taxon>
        <taxon>Dikarya</taxon>
        <taxon>Basidiomycota</taxon>
        <taxon>Agaricomycotina</taxon>
        <taxon>Agaricomycetes</taxon>
        <taxon>Cantharellales</taxon>
        <taxon>Hydnaceae</taxon>
        <taxon>Hydnum</taxon>
    </lineage>
</organism>
<evidence type="ECO:0000313" key="3">
    <source>
        <dbReference type="Proteomes" id="UP000886523"/>
    </source>
</evidence>
<evidence type="ECO:0000256" key="1">
    <source>
        <dbReference type="SAM" id="MobiDB-lite"/>
    </source>
</evidence>
<proteinExistence type="predicted"/>
<dbReference type="AlphaFoldDB" id="A0A9P6ALI3"/>
<name>A0A9P6ALI3_9AGAM</name>
<dbReference type="GO" id="GO:0005737">
    <property type="term" value="C:cytoplasm"/>
    <property type="evidence" value="ECO:0007669"/>
    <property type="project" value="TreeGrafter"/>
</dbReference>
<dbReference type="GO" id="GO:0015031">
    <property type="term" value="P:protein transport"/>
    <property type="evidence" value="ECO:0007669"/>
    <property type="project" value="TreeGrafter"/>
</dbReference>
<dbReference type="InterPro" id="IPR050357">
    <property type="entry name" value="Arrestin_domain-protein"/>
</dbReference>
<comment type="caution">
    <text evidence="2">The sequence shown here is derived from an EMBL/GenBank/DDBJ whole genome shotgun (WGS) entry which is preliminary data.</text>
</comment>
<protein>
    <recommendedName>
        <fullName evidence="4">Arrestin-like N-terminal domain-containing protein</fullName>
    </recommendedName>
</protein>
<dbReference type="PANTHER" id="PTHR11188:SF17">
    <property type="entry name" value="FI21816P1"/>
    <property type="match status" value="1"/>
</dbReference>
<evidence type="ECO:0000313" key="2">
    <source>
        <dbReference type="EMBL" id="KAF9507001.1"/>
    </source>
</evidence>
<gene>
    <name evidence="2" type="ORF">BS47DRAFT_1352208</name>
</gene>
<dbReference type="Gene3D" id="2.60.40.640">
    <property type="match status" value="1"/>
</dbReference>
<keyword evidence="3" id="KW-1185">Reference proteome</keyword>
<dbReference type="OrthoDB" id="3261578at2759"/>
<feature type="region of interest" description="Disordered" evidence="1">
    <location>
        <begin position="412"/>
        <end position="439"/>
    </location>
</feature>
<accession>A0A9P6ALI3</accession>
<reference evidence="2" key="1">
    <citation type="journal article" date="2020" name="Nat. Commun.">
        <title>Large-scale genome sequencing of mycorrhizal fungi provides insights into the early evolution of symbiotic traits.</title>
        <authorList>
            <person name="Miyauchi S."/>
            <person name="Kiss E."/>
            <person name="Kuo A."/>
            <person name="Drula E."/>
            <person name="Kohler A."/>
            <person name="Sanchez-Garcia M."/>
            <person name="Morin E."/>
            <person name="Andreopoulos B."/>
            <person name="Barry K.W."/>
            <person name="Bonito G."/>
            <person name="Buee M."/>
            <person name="Carver A."/>
            <person name="Chen C."/>
            <person name="Cichocki N."/>
            <person name="Clum A."/>
            <person name="Culley D."/>
            <person name="Crous P.W."/>
            <person name="Fauchery L."/>
            <person name="Girlanda M."/>
            <person name="Hayes R.D."/>
            <person name="Keri Z."/>
            <person name="LaButti K."/>
            <person name="Lipzen A."/>
            <person name="Lombard V."/>
            <person name="Magnuson J."/>
            <person name="Maillard F."/>
            <person name="Murat C."/>
            <person name="Nolan M."/>
            <person name="Ohm R.A."/>
            <person name="Pangilinan J."/>
            <person name="Pereira M.F."/>
            <person name="Perotto S."/>
            <person name="Peter M."/>
            <person name="Pfister S."/>
            <person name="Riley R."/>
            <person name="Sitrit Y."/>
            <person name="Stielow J.B."/>
            <person name="Szollosi G."/>
            <person name="Zifcakova L."/>
            <person name="Stursova M."/>
            <person name="Spatafora J.W."/>
            <person name="Tedersoo L."/>
            <person name="Vaario L.M."/>
            <person name="Yamada A."/>
            <person name="Yan M."/>
            <person name="Wang P."/>
            <person name="Xu J."/>
            <person name="Bruns T."/>
            <person name="Baldrian P."/>
            <person name="Vilgalys R."/>
            <person name="Dunand C."/>
            <person name="Henrissat B."/>
            <person name="Grigoriev I.V."/>
            <person name="Hibbett D."/>
            <person name="Nagy L.G."/>
            <person name="Martin F.M."/>
        </authorList>
    </citation>
    <scope>NUCLEOTIDE SEQUENCE</scope>
    <source>
        <strain evidence="2">UP504</strain>
    </source>
</reference>
<dbReference type="Proteomes" id="UP000886523">
    <property type="component" value="Unassembled WGS sequence"/>
</dbReference>
<sequence length="439" mass="48385">MTSSPHDVAPPYESMSSYPYPRPLLRHTYTSKDAEIEIGSHASHPGSVPIFFTGSVVAGSVSLRTSAAADMPKSIVVKIEGCGADHTGGQSLHEPFWRLSTTIYPPFVSRGTTSSFETIHRPVHGKHVFPFSLQIPKTITPLNPRGNSHQYDLPPTFTDQLAYSIHYTMFVEFKRGLMRLDESIQIRFLHFPIARPGRPMSLLRCNAYSRGLPLPPPSVEPGDYTSSIIPIKGRLLNGATVCVQCELCLTQPTAYLPGKPLHFFLKLFTSPGTSQNDAFLGQAIDILSAPASIKVYMQRHATLSRAGHDHVSEIIATATTWRLRALDTEPNEGIERIMQGEMALPPDLLPGFVFPPLRLEYRVNLTIDAHVPGFSILPTASPAQRGSPLLSYPVTIINTSLIGEPLPPYYAPHPQHVSARDVQHITPRSPPRRSLTESE</sequence>
<dbReference type="PANTHER" id="PTHR11188">
    <property type="entry name" value="ARRESTIN DOMAIN CONTAINING PROTEIN"/>
    <property type="match status" value="1"/>
</dbReference>
<evidence type="ECO:0008006" key="4">
    <source>
        <dbReference type="Google" id="ProtNLM"/>
    </source>
</evidence>
<dbReference type="EMBL" id="MU129093">
    <property type="protein sequence ID" value="KAF9507001.1"/>
    <property type="molecule type" value="Genomic_DNA"/>
</dbReference>
<dbReference type="InterPro" id="IPR014752">
    <property type="entry name" value="Arrestin-like_C"/>
</dbReference>